<dbReference type="SMART" id="SM00642">
    <property type="entry name" value="Aamy"/>
    <property type="match status" value="1"/>
</dbReference>
<proteinExistence type="predicted"/>
<dbReference type="InterPro" id="IPR004185">
    <property type="entry name" value="Glyco_hydro_13_lg-like_dom"/>
</dbReference>
<dbReference type="InterPro" id="IPR006047">
    <property type="entry name" value="GH13_cat_dom"/>
</dbReference>
<reference evidence="4" key="1">
    <citation type="submission" date="2023-03" db="EMBL/GenBank/DDBJ databases">
        <authorList>
            <person name="Shen W."/>
            <person name="Cai J."/>
        </authorList>
    </citation>
    <scope>NUCLEOTIDE SEQUENCE</scope>
    <source>
        <strain evidence="4">P66-3</strain>
    </source>
</reference>
<dbReference type="CDD" id="cd02857">
    <property type="entry name" value="E_set_CDase_PDE_N"/>
    <property type="match status" value="1"/>
</dbReference>
<dbReference type="Pfam" id="PF02903">
    <property type="entry name" value="Alpha-amylase_N"/>
    <property type="match status" value="1"/>
</dbReference>
<dbReference type="Gene3D" id="2.60.40.10">
    <property type="entry name" value="Immunoglobulins"/>
    <property type="match status" value="1"/>
</dbReference>
<dbReference type="Gene3D" id="3.20.20.80">
    <property type="entry name" value="Glycosidases"/>
    <property type="match status" value="1"/>
</dbReference>
<evidence type="ECO:0000313" key="5">
    <source>
        <dbReference type="Proteomes" id="UP001181046"/>
    </source>
</evidence>
<dbReference type="InterPro" id="IPR013783">
    <property type="entry name" value="Ig-like_fold"/>
</dbReference>
<accession>A0ABU3F8H4</accession>
<dbReference type="PANTHER" id="PTHR10357">
    <property type="entry name" value="ALPHA-AMYLASE FAMILY MEMBER"/>
    <property type="match status" value="1"/>
</dbReference>
<evidence type="ECO:0000259" key="3">
    <source>
        <dbReference type="SMART" id="SM00642"/>
    </source>
</evidence>
<dbReference type="EMBL" id="JARQAJ010000002">
    <property type="protein sequence ID" value="MDT2758972.1"/>
    <property type="molecule type" value="Genomic_DNA"/>
</dbReference>
<dbReference type="CDD" id="cd11338">
    <property type="entry name" value="AmyAc_CMD"/>
    <property type="match status" value="1"/>
</dbReference>
<name>A0ABU3F8H4_9ENTE</name>
<dbReference type="InterPro" id="IPR045857">
    <property type="entry name" value="O16G_dom_2"/>
</dbReference>
<evidence type="ECO:0000313" key="4">
    <source>
        <dbReference type="EMBL" id="MDT2758972.1"/>
    </source>
</evidence>
<comment type="caution">
    <text evidence="4">The sequence shown here is derived from an EMBL/GenBank/DDBJ whole genome shotgun (WGS) entry which is preliminary data.</text>
</comment>
<gene>
    <name evidence="4" type="ORF">P7H27_04270</name>
</gene>
<evidence type="ECO:0000256" key="1">
    <source>
        <dbReference type="ARBA" id="ARBA00022801"/>
    </source>
</evidence>
<dbReference type="Pfam" id="PF00128">
    <property type="entry name" value="Alpha-amylase"/>
    <property type="match status" value="1"/>
</dbReference>
<dbReference type="PANTHER" id="PTHR10357:SF210">
    <property type="entry name" value="MALTODEXTRIN GLUCOSIDASE"/>
    <property type="match status" value="1"/>
</dbReference>
<organism evidence="4 5">
    <name type="scientific">Enterococcus xiangfangensis</name>
    <dbReference type="NCBI Taxonomy" id="1296537"/>
    <lineage>
        <taxon>Bacteria</taxon>
        <taxon>Bacillati</taxon>
        <taxon>Bacillota</taxon>
        <taxon>Bacilli</taxon>
        <taxon>Lactobacillales</taxon>
        <taxon>Enterococcaceae</taxon>
        <taxon>Enterococcus</taxon>
    </lineage>
</organism>
<dbReference type="InterPro" id="IPR017853">
    <property type="entry name" value="GH"/>
</dbReference>
<keyword evidence="2" id="KW-0326">Glycosidase</keyword>
<sequence length="587" mass="69337">MNYAGIYHRPESEFAFLYTKDQMRIRLQTARDEIKSVGLISGDFYLFSEEWYREQQPMSKTYTTDTHDYWEIEVTAPHRRLAYAFCIIDFSGTKIFYTDQGIFEYEEDRLMRDYLYFRMPYFQEIDRFKVPEWVAKTVWYQIFPERFSNGDPSNDPADVLAWGSENPTRENFFGGDLQGVIDKLDYLEDLGINGLYLCPIFTAPSNHKYDTIDYYEIDPHFGDKQLFRELVEKAHERGIRVMLDAVFNHLGASSHQWQDVILHGAASDYADWFHIDSFPPRYTMIPHSENAKQLNYDTFNFNPHMPKLNTANPEVQNYLLEIATYWIREFDIDGWRLDVANEVDHHFWKKFHEAVLQQKADLYILGEIWHSSQPWLQGDEFHAVMNYAFTDRIKAFFLEQSISISQMIFGMNRQQLLYRDQTNEVSFNLLDSHDTPRILTICQGDKALMKTVLTFMFIQKGTPCIYYGTEVGMEGGMDPDCRRCMVWEDQDEELYNFFKKLIALRKQFYEVFSYGTITWHYDDDKKLFSLTRSHKGKTLIATFNEGTTVEIKKTGHCLLGQNYQEETAYQLLRHGFVIEESSATDPI</sequence>
<protein>
    <submittedName>
        <fullName evidence="4">Glycoside hydrolase family 13 protein</fullName>
    </submittedName>
</protein>
<evidence type="ECO:0000256" key="2">
    <source>
        <dbReference type="ARBA" id="ARBA00023295"/>
    </source>
</evidence>
<dbReference type="Proteomes" id="UP001181046">
    <property type="component" value="Unassembled WGS sequence"/>
</dbReference>
<dbReference type="GO" id="GO:0016787">
    <property type="term" value="F:hydrolase activity"/>
    <property type="evidence" value="ECO:0007669"/>
    <property type="project" value="UniProtKB-KW"/>
</dbReference>
<dbReference type="Gene3D" id="3.90.400.10">
    <property type="entry name" value="Oligo-1,6-glucosidase, Domain 2"/>
    <property type="match status" value="1"/>
</dbReference>
<dbReference type="RefSeq" id="WP_137618037.1">
    <property type="nucleotide sequence ID" value="NZ_BJDX01000002.1"/>
</dbReference>
<dbReference type="SUPFAM" id="SSF51445">
    <property type="entry name" value="(Trans)glycosidases"/>
    <property type="match status" value="1"/>
</dbReference>
<keyword evidence="5" id="KW-1185">Reference proteome</keyword>
<keyword evidence="1 4" id="KW-0378">Hydrolase</keyword>
<feature type="domain" description="Glycosyl hydrolase family 13 catalytic" evidence="3">
    <location>
        <begin position="141"/>
        <end position="505"/>
    </location>
</feature>